<evidence type="ECO:0000313" key="2">
    <source>
        <dbReference type="Proteomes" id="UP000509371"/>
    </source>
</evidence>
<sequence>MLIDHQVPSPFVFQGEGGGWGYSLGLQVYLFPLNDFELQVYSALLDW</sequence>
<gene>
    <name evidence="1" type="ORF">MP3633_1311</name>
</gene>
<dbReference type="EMBL" id="CP054301">
    <property type="protein sequence ID" value="QKK80045.1"/>
    <property type="molecule type" value="Genomic_DNA"/>
</dbReference>
<protein>
    <submittedName>
        <fullName evidence="1">Uncharacterized protein</fullName>
    </submittedName>
</protein>
<name>A0A859CUF7_9GAMM</name>
<dbReference type="KEGG" id="mpri:MP3633_1311"/>
<dbReference type="Proteomes" id="UP000509371">
    <property type="component" value="Chromosome"/>
</dbReference>
<organism evidence="1 2">
    <name type="scientific">Marinomonas primoryensis</name>
    <dbReference type="NCBI Taxonomy" id="178399"/>
    <lineage>
        <taxon>Bacteria</taxon>
        <taxon>Pseudomonadati</taxon>
        <taxon>Pseudomonadota</taxon>
        <taxon>Gammaproteobacteria</taxon>
        <taxon>Oceanospirillales</taxon>
        <taxon>Oceanospirillaceae</taxon>
        <taxon>Marinomonas</taxon>
    </lineage>
</organism>
<proteinExistence type="predicted"/>
<reference evidence="1 2" key="1">
    <citation type="submission" date="2020-06" db="EMBL/GenBank/DDBJ databases">
        <authorList>
            <person name="Voronona O.L."/>
            <person name="Aksenova E.I."/>
            <person name="Kunda M.S."/>
            <person name="Semenov A.N."/>
            <person name="Ryzhova N."/>
        </authorList>
    </citation>
    <scope>NUCLEOTIDE SEQUENCE [LARGE SCALE GENOMIC DNA]</scope>
    <source>
        <strain evidence="1 2">MPKMM3633</strain>
    </source>
</reference>
<accession>A0A859CUF7</accession>
<dbReference type="AlphaFoldDB" id="A0A859CUF7"/>
<evidence type="ECO:0000313" key="1">
    <source>
        <dbReference type="EMBL" id="QKK80045.1"/>
    </source>
</evidence>